<keyword evidence="2" id="KW-1185">Reference proteome</keyword>
<dbReference type="OrthoDB" id="2340858at2759"/>
<protein>
    <submittedName>
        <fullName evidence="1">Uncharacterized protein</fullName>
    </submittedName>
</protein>
<sequence length="608" mass="69199">MERITADSPRFSHYYHLHQALWSNAKTSTAFQKQIYDVENVEALRSRIRASNTHPGLSKEHLQNVRLTTYKTTLNTFRLEADSKAFLQPTGKYLTKGILIREWFETAYARMLSLAGAEKQRCFVISGGTGVGKTHYLQYILLRRLLDGKATTIQFDPANIFWFRADGVFVVHSWSHPDLLSNLLTNTHLIHLLDVQLGPTDVVLQAVGVMVATSSPCDLASTYKWMDRQVPTGCILWTEPLTWEETYVVCKHFAPPFFKTEGLADITRVFLKYGPSVSVCLNLANSPSREVEYERNISIALNSLKETSHWLPLPDSEGGYPRYIPFLFGIYPPETPSKDRDDSTLNLTSQCFPLSPYIVERLFNLALKFNPYQGKTLLQALTRNSRTRDAAEHFFELAVQYRLRKGLQDQKSQHQNFILNPLPNSSDGLPTNFVGFDNGLSPEVYTYIPLPELPEVIQRYPGRLLTPFQTTWPSVKHFMVRYPNDSESEFGISNSLPPVKEPHVYVVYPTLQENPPVLPAFELEKIRKAIPEGFLGFKWDKWSLIVVQLEGQSGEGVNDSAVISGDAGEKKLVEEWTKRLEQFTMTVSADQLFDVHIEQRSVRSGVKL</sequence>
<dbReference type="AlphaFoldDB" id="A0A8H5FZA6"/>
<organism evidence="1 2">
    <name type="scientific">Tetrapyrgos nigripes</name>
    <dbReference type="NCBI Taxonomy" id="182062"/>
    <lineage>
        <taxon>Eukaryota</taxon>
        <taxon>Fungi</taxon>
        <taxon>Dikarya</taxon>
        <taxon>Basidiomycota</taxon>
        <taxon>Agaricomycotina</taxon>
        <taxon>Agaricomycetes</taxon>
        <taxon>Agaricomycetidae</taxon>
        <taxon>Agaricales</taxon>
        <taxon>Marasmiineae</taxon>
        <taxon>Marasmiaceae</taxon>
        <taxon>Tetrapyrgos</taxon>
    </lineage>
</organism>
<dbReference type="EMBL" id="JAACJM010000059">
    <property type="protein sequence ID" value="KAF5354479.1"/>
    <property type="molecule type" value="Genomic_DNA"/>
</dbReference>
<evidence type="ECO:0000313" key="1">
    <source>
        <dbReference type="EMBL" id="KAF5354479.1"/>
    </source>
</evidence>
<reference evidence="1 2" key="1">
    <citation type="journal article" date="2020" name="ISME J.">
        <title>Uncovering the hidden diversity of litter-decomposition mechanisms in mushroom-forming fungi.</title>
        <authorList>
            <person name="Floudas D."/>
            <person name="Bentzer J."/>
            <person name="Ahren D."/>
            <person name="Johansson T."/>
            <person name="Persson P."/>
            <person name="Tunlid A."/>
        </authorList>
    </citation>
    <scope>NUCLEOTIDE SEQUENCE [LARGE SCALE GENOMIC DNA]</scope>
    <source>
        <strain evidence="1 2">CBS 291.85</strain>
    </source>
</reference>
<proteinExistence type="predicted"/>
<dbReference type="Proteomes" id="UP000559256">
    <property type="component" value="Unassembled WGS sequence"/>
</dbReference>
<accession>A0A8H5FZA6</accession>
<comment type="caution">
    <text evidence="1">The sequence shown here is derived from an EMBL/GenBank/DDBJ whole genome shotgun (WGS) entry which is preliminary data.</text>
</comment>
<evidence type="ECO:0000313" key="2">
    <source>
        <dbReference type="Proteomes" id="UP000559256"/>
    </source>
</evidence>
<name>A0A8H5FZA6_9AGAR</name>
<gene>
    <name evidence="1" type="ORF">D9758_012428</name>
</gene>